<evidence type="ECO:0000256" key="1">
    <source>
        <dbReference type="SAM" id="MobiDB-lite"/>
    </source>
</evidence>
<dbReference type="Pfam" id="PF04480">
    <property type="entry name" value="DUF559"/>
    <property type="match status" value="1"/>
</dbReference>
<protein>
    <submittedName>
        <fullName evidence="3">DUF559 domain-containing protein</fullName>
    </submittedName>
</protein>
<dbReference type="InterPro" id="IPR011335">
    <property type="entry name" value="Restrct_endonuc-II-like"/>
</dbReference>
<evidence type="ECO:0000313" key="3">
    <source>
        <dbReference type="EMBL" id="MBF1415660.1"/>
    </source>
</evidence>
<dbReference type="AlphaFoldDB" id="A0A930I0P0"/>
<dbReference type="Gene3D" id="3.40.960.10">
    <property type="entry name" value="VSR Endonuclease"/>
    <property type="match status" value="1"/>
</dbReference>
<organism evidence="3 4">
    <name type="scientific">Prevotella histicola</name>
    <dbReference type="NCBI Taxonomy" id="470565"/>
    <lineage>
        <taxon>Bacteria</taxon>
        <taxon>Pseudomonadati</taxon>
        <taxon>Bacteroidota</taxon>
        <taxon>Bacteroidia</taxon>
        <taxon>Bacteroidales</taxon>
        <taxon>Prevotellaceae</taxon>
        <taxon>Prevotella</taxon>
    </lineage>
</organism>
<dbReference type="PANTHER" id="PTHR38590:SF1">
    <property type="entry name" value="BLL0828 PROTEIN"/>
    <property type="match status" value="1"/>
</dbReference>
<dbReference type="PANTHER" id="PTHR38590">
    <property type="entry name" value="BLL0828 PROTEIN"/>
    <property type="match status" value="1"/>
</dbReference>
<accession>A0A930I0P0</accession>
<dbReference type="InterPro" id="IPR007569">
    <property type="entry name" value="DUF559"/>
</dbReference>
<comment type="caution">
    <text evidence="3">The sequence shown here is derived from an EMBL/GenBank/DDBJ whole genome shotgun (WGS) entry which is preliminary data.</text>
</comment>
<dbReference type="InterPro" id="IPR047216">
    <property type="entry name" value="Endonuclease_DUF559_bact"/>
</dbReference>
<proteinExistence type="predicted"/>
<dbReference type="CDD" id="cd01038">
    <property type="entry name" value="Endonuclease_DUF559"/>
    <property type="match status" value="1"/>
</dbReference>
<evidence type="ECO:0000259" key="2">
    <source>
        <dbReference type="Pfam" id="PF04480"/>
    </source>
</evidence>
<gene>
    <name evidence="3" type="ORF">HXN33_08795</name>
</gene>
<feature type="region of interest" description="Disordered" evidence="1">
    <location>
        <begin position="1"/>
        <end position="29"/>
    </location>
</feature>
<dbReference type="EMBL" id="JABZSQ010000188">
    <property type="protein sequence ID" value="MBF1415660.1"/>
    <property type="molecule type" value="Genomic_DNA"/>
</dbReference>
<feature type="compositionally biased region" description="Basic and acidic residues" evidence="1">
    <location>
        <begin position="1"/>
        <end position="10"/>
    </location>
</feature>
<sequence length="120" mass="14007">MNMKASHDSNKTPSSLEEGGETSSPGYHHADPFLYRILEEEAKRMRRFPTEAESVLWEIVRKKQLGFRFRRQFVIYDYIVDFVCLPLKLIIEADGKYHFTEEQKAADSVRNDFLIGKGFS</sequence>
<reference evidence="3" key="1">
    <citation type="submission" date="2020-04" db="EMBL/GenBank/DDBJ databases">
        <title>Deep metagenomics examines the oral microbiome during advanced dental caries in children, revealing novel taxa and co-occurrences with host molecules.</title>
        <authorList>
            <person name="Baker J.L."/>
            <person name="Morton J.T."/>
            <person name="Dinis M."/>
            <person name="Alvarez R."/>
            <person name="Tran N.C."/>
            <person name="Knight R."/>
            <person name="Edlund A."/>
        </authorList>
    </citation>
    <scope>NUCLEOTIDE SEQUENCE</scope>
    <source>
        <strain evidence="3">JCVI_25_bin.9</strain>
    </source>
</reference>
<evidence type="ECO:0000313" key="4">
    <source>
        <dbReference type="Proteomes" id="UP000757461"/>
    </source>
</evidence>
<dbReference type="SUPFAM" id="SSF52980">
    <property type="entry name" value="Restriction endonuclease-like"/>
    <property type="match status" value="1"/>
</dbReference>
<feature type="non-terminal residue" evidence="3">
    <location>
        <position position="120"/>
    </location>
</feature>
<feature type="domain" description="DUF559" evidence="2">
    <location>
        <begin position="39"/>
        <end position="119"/>
    </location>
</feature>
<feature type="compositionally biased region" description="Polar residues" evidence="1">
    <location>
        <begin position="11"/>
        <end position="25"/>
    </location>
</feature>
<dbReference type="Proteomes" id="UP000757461">
    <property type="component" value="Unassembled WGS sequence"/>
</dbReference>
<name>A0A930I0P0_9BACT</name>